<dbReference type="PROSITE" id="PS51462">
    <property type="entry name" value="NUDIX"/>
    <property type="match status" value="1"/>
</dbReference>
<dbReference type="InterPro" id="IPR020084">
    <property type="entry name" value="NUDIX_hydrolase_CS"/>
</dbReference>
<dbReference type="InterPro" id="IPR020476">
    <property type="entry name" value="Nudix_hydrolase"/>
</dbReference>
<organism evidence="5 6">
    <name type="scientific">Paracoccus homiensis</name>
    <dbReference type="NCBI Taxonomy" id="364199"/>
    <lineage>
        <taxon>Bacteria</taxon>
        <taxon>Pseudomonadati</taxon>
        <taxon>Pseudomonadota</taxon>
        <taxon>Alphaproteobacteria</taxon>
        <taxon>Rhodobacterales</taxon>
        <taxon>Paracoccaceae</taxon>
        <taxon>Paracoccus</taxon>
    </lineage>
</organism>
<evidence type="ECO:0000259" key="4">
    <source>
        <dbReference type="PROSITE" id="PS51462"/>
    </source>
</evidence>
<reference evidence="5 6" key="1">
    <citation type="submission" date="2016-10" db="EMBL/GenBank/DDBJ databases">
        <authorList>
            <person name="de Groot N.N."/>
        </authorList>
    </citation>
    <scope>NUCLEOTIDE SEQUENCE [LARGE SCALE GENOMIC DNA]</scope>
    <source>
        <strain evidence="5 6">DSM 17862</strain>
    </source>
</reference>
<dbReference type="Pfam" id="PF00293">
    <property type="entry name" value="NUDIX"/>
    <property type="match status" value="1"/>
</dbReference>
<name>A0A1I0IF18_9RHOB</name>
<evidence type="ECO:0000256" key="2">
    <source>
        <dbReference type="ARBA" id="ARBA00022801"/>
    </source>
</evidence>
<gene>
    <name evidence="5" type="ORF">SAMN04489858_11628</name>
</gene>
<dbReference type="InterPro" id="IPR000086">
    <property type="entry name" value="NUDIX_hydrolase_dom"/>
</dbReference>
<evidence type="ECO:0000313" key="5">
    <source>
        <dbReference type="EMBL" id="SET95409.1"/>
    </source>
</evidence>
<evidence type="ECO:0000256" key="1">
    <source>
        <dbReference type="ARBA" id="ARBA00001946"/>
    </source>
</evidence>
<sequence>MTDTPNFPRLAALAVTLREDQVLLARRRNPPDAGLWGFPGGHVDPGETALQAAARELAEETGVTATPRRYLDNVDLIRRDSDGALQFHFLLAAVQCDYVAGQPVAADDALEASWWPVEHVLSGALPLSAHVDTILRRALAGRYDL</sequence>
<dbReference type="SUPFAM" id="SSF55811">
    <property type="entry name" value="Nudix"/>
    <property type="match status" value="1"/>
</dbReference>
<keyword evidence="6" id="KW-1185">Reference proteome</keyword>
<comment type="cofactor">
    <cofactor evidence="1">
        <name>Mg(2+)</name>
        <dbReference type="ChEBI" id="CHEBI:18420"/>
    </cofactor>
</comment>
<dbReference type="GO" id="GO:0016787">
    <property type="term" value="F:hydrolase activity"/>
    <property type="evidence" value="ECO:0007669"/>
    <property type="project" value="UniProtKB-KW"/>
</dbReference>
<dbReference type="Gene3D" id="3.90.79.10">
    <property type="entry name" value="Nucleoside Triphosphate Pyrophosphohydrolase"/>
    <property type="match status" value="1"/>
</dbReference>
<dbReference type="InterPro" id="IPR015797">
    <property type="entry name" value="NUDIX_hydrolase-like_dom_sf"/>
</dbReference>
<dbReference type="PRINTS" id="PR00502">
    <property type="entry name" value="NUDIXFAMILY"/>
</dbReference>
<feature type="domain" description="Nudix hydrolase" evidence="4">
    <location>
        <begin position="7"/>
        <end position="140"/>
    </location>
</feature>
<proteinExistence type="inferred from homology"/>
<dbReference type="STRING" id="364199.SAMN04489858_11628"/>
<protein>
    <submittedName>
        <fullName evidence="5">ADP-ribose pyrophosphatase YjhB, NUDIX family</fullName>
    </submittedName>
</protein>
<dbReference type="RefSeq" id="WP_090737183.1">
    <property type="nucleotide sequence ID" value="NZ_FOHO01000016.1"/>
</dbReference>
<keyword evidence="2 3" id="KW-0378">Hydrolase</keyword>
<dbReference type="PANTHER" id="PTHR43736:SF1">
    <property type="entry name" value="DIHYDRONEOPTERIN TRIPHOSPHATE DIPHOSPHATASE"/>
    <property type="match status" value="1"/>
</dbReference>
<dbReference type="CDD" id="cd04673">
    <property type="entry name" value="NUDIX_ADPRase"/>
    <property type="match status" value="1"/>
</dbReference>
<dbReference type="Proteomes" id="UP000199180">
    <property type="component" value="Unassembled WGS sequence"/>
</dbReference>
<accession>A0A1I0IF18</accession>
<comment type="similarity">
    <text evidence="3">Belongs to the Nudix hydrolase family.</text>
</comment>
<evidence type="ECO:0000313" key="6">
    <source>
        <dbReference type="Proteomes" id="UP000199180"/>
    </source>
</evidence>
<dbReference type="PANTHER" id="PTHR43736">
    <property type="entry name" value="ADP-RIBOSE PYROPHOSPHATASE"/>
    <property type="match status" value="1"/>
</dbReference>
<dbReference type="PROSITE" id="PS00893">
    <property type="entry name" value="NUDIX_BOX"/>
    <property type="match status" value="1"/>
</dbReference>
<dbReference type="EMBL" id="FOHO01000016">
    <property type="protein sequence ID" value="SET95409.1"/>
    <property type="molecule type" value="Genomic_DNA"/>
</dbReference>
<dbReference type="AlphaFoldDB" id="A0A1I0IF18"/>
<evidence type="ECO:0000256" key="3">
    <source>
        <dbReference type="RuleBase" id="RU003476"/>
    </source>
</evidence>
<dbReference type="OrthoDB" id="9761969at2"/>